<proteinExistence type="inferred from homology"/>
<dbReference type="SUPFAM" id="SSF54909">
    <property type="entry name" value="Dimeric alpha+beta barrel"/>
    <property type="match status" value="1"/>
</dbReference>
<evidence type="ECO:0000259" key="2">
    <source>
        <dbReference type="Pfam" id="PF07978"/>
    </source>
</evidence>
<dbReference type="PANTHER" id="PTHR21017">
    <property type="entry name" value="NIPSNAP-RELATED"/>
    <property type="match status" value="1"/>
</dbReference>
<dbReference type="Pfam" id="PF07978">
    <property type="entry name" value="NIPSNAP"/>
    <property type="match status" value="1"/>
</dbReference>
<reference evidence="3" key="1">
    <citation type="submission" date="2018-05" db="EMBL/GenBank/DDBJ databases">
        <authorList>
            <person name="Lanie J.A."/>
            <person name="Ng W.-L."/>
            <person name="Kazmierczak K.M."/>
            <person name="Andrzejewski T.M."/>
            <person name="Davidsen T.M."/>
            <person name="Wayne K.J."/>
            <person name="Tettelin H."/>
            <person name="Glass J.I."/>
            <person name="Rusch D."/>
            <person name="Podicherti R."/>
            <person name="Tsui H.-C.T."/>
            <person name="Winkler M.E."/>
        </authorList>
    </citation>
    <scope>NUCLEOTIDE SEQUENCE</scope>
</reference>
<evidence type="ECO:0000313" key="3">
    <source>
        <dbReference type="EMBL" id="SVA72023.1"/>
    </source>
</evidence>
<accession>A0A381Y699</accession>
<organism evidence="3">
    <name type="scientific">marine metagenome</name>
    <dbReference type="NCBI Taxonomy" id="408172"/>
    <lineage>
        <taxon>unclassified sequences</taxon>
        <taxon>metagenomes</taxon>
        <taxon>ecological metagenomes</taxon>
    </lineage>
</organism>
<evidence type="ECO:0000256" key="1">
    <source>
        <dbReference type="ARBA" id="ARBA00005291"/>
    </source>
</evidence>
<protein>
    <recommendedName>
        <fullName evidence="2">NIPSNAP domain-containing protein</fullName>
    </recommendedName>
</protein>
<dbReference type="GO" id="GO:0005739">
    <property type="term" value="C:mitochondrion"/>
    <property type="evidence" value="ECO:0007669"/>
    <property type="project" value="TreeGrafter"/>
</dbReference>
<dbReference type="GO" id="GO:0000423">
    <property type="term" value="P:mitophagy"/>
    <property type="evidence" value="ECO:0007669"/>
    <property type="project" value="UniProtKB-ARBA"/>
</dbReference>
<dbReference type="PANTHER" id="PTHR21017:SF17">
    <property type="entry name" value="PROTEIN NIPSNAP"/>
    <property type="match status" value="1"/>
</dbReference>
<dbReference type="InterPro" id="IPR051557">
    <property type="entry name" value="NipSnap_domain"/>
</dbReference>
<dbReference type="EMBL" id="UINC01017389">
    <property type="protein sequence ID" value="SVA72023.1"/>
    <property type="molecule type" value="Genomic_DNA"/>
</dbReference>
<dbReference type="AlphaFoldDB" id="A0A381Y699"/>
<comment type="similarity">
    <text evidence="1">Belongs to the NipSnap family.</text>
</comment>
<gene>
    <name evidence="3" type="ORF">METZ01_LOCUS124877</name>
</gene>
<dbReference type="InterPro" id="IPR012577">
    <property type="entry name" value="NIPSNAP"/>
</dbReference>
<feature type="domain" description="NIPSNAP" evidence="2">
    <location>
        <begin position="7"/>
        <end position="105"/>
    </location>
</feature>
<dbReference type="Gene3D" id="3.30.70.100">
    <property type="match status" value="1"/>
</dbReference>
<dbReference type="InterPro" id="IPR011008">
    <property type="entry name" value="Dimeric_a/b-barrel"/>
</dbReference>
<sequence>MEETLIYDMRTYDLKPGSVPEYMSAVEEVALKIRQDYGIKLAGWYYTDIGRLNRIVHIWGYKDYSHFEESRNKVRSDPRWAKDYLPRVKNLILSQQDMIMNGANFFPEPK</sequence>
<name>A0A381Y699_9ZZZZ</name>